<feature type="transmembrane region" description="Helical" evidence="6">
    <location>
        <begin position="12"/>
        <end position="29"/>
    </location>
</feature>
<feature type="transmembrane region" description="Helical" evidence="6">
    <location>
        <begin position="307"/>
        <end position="325"/>
    </location>
</feature>
<dbReference type="InterPro" id="IPR005495">
    <property type="entry name" value="LptG/LptF_permease"/>
</dbReference>
<dbReference type="OrthoDB" id="8477889at2"/>
<feature type="transmembrane region" description="Helical" evidence="6">
    <location>
        <begin position="280"/>
        <end position="300"/>
    </location>
</feature>
<organism evidence="7 8">
    <name type="scientific">Litoreibacter albidus</name>
    <dbReference type="NCBI Taxonomy" id="670155"/>
    <lineage>
        <taxon>Bacteria</taxon>
        <taxon>Pseudomonadati</taxon>
        <taxon>Pseudomonadota</taxon>
        <taxon>Alphaproteobacteria</taxon>
        <taxon>Rhodobacterales</taxon>
        <taxon>Roseobacteraceae</taxon>
        <taxon>Litoreibacter</taxon>
    </lineage>
</organism>
<feature type="transmembrane region" description="Helical" evidence="6">
    <location>
        <begin position="337"/>
        <end position="358"/>
    </location>
</feature>
<evidence type="ECO:0000256" key="4">
    <source>
        <dbReference type="ARBA" id="ARBA00022989"/>
    </source>
</evidence>
<keyword evidence="5 6" id="KW-0472">Membrane</keyword>
<evidence type="ECO:0000313" key="8">
    <source>
        <dbReference type="Proteomes" id="UP000199441"/>
    </source>
</evidence>
<evidence type="ECO:0000256" key="2">
    <source>
        <dbReference type="ARBA" id="ARBA00022475"/>
    </source>
</evidence>
<dbReference type="Pfam" id="PF03739">
    <property type="entry name" value="LptF_LptG"/>
    <property type="match status" value="1"/>
</dbReference>
<evidence type="ECO:0000256" key="6">
    <source>
        <dbReference type="SAM" id="Phobius"/>
    </source>
</evidence>
<keyword evidence="2" id="KW-1003">Cell membrane</keyword>
<dbReference type="InterPro" id="IPR030922">
    <property type="entry name" value="LptF"/>
</dbReference>
<dbReference type="GO" id="GO:0015920">
    <property type="term" value="P:lipopolysaccharide transport"/>
    <property type="evidence" value="ECO:0007669"/>
    <property type="project" value="TreeGrafter"/>
</dbReference>
<dbReference type="GO" id="GO:0055085">
    <property type="term" value="P:transmembrane transport"/>
    <property type="evidence" value="ECO:0007669"/>
    <property type="project" value="InterPro"/>
</dbReference>
<feature type="transmembrane region" description="Helical" evidence="6">
    <location>
        <begin position="103"/>
        <end position="122"/>
    </location>
</feature>
<gene>
    <name evidence="7" type="ORF">SAMN04488001_2047</name>
</gene>
<proteinExistence type="predicted"/>
<keyword evidence="4 6" id="KW-1133">Transmembrane helix</keyword>
<reference evidence="8" key="1">
    <citation type="submission" date="2016-10" db="EMBL/GenBank/DDBJ databases">
        <authorList>
            <person name="Varghese N."/>
            <person name="Submissions S."/>
        </authorList>
    </citation>
    <scope>NUCLEOTIDE SEQUENCE [LARGE SCALE GENOMIC DNA]</scope>
    <source>
        <strain evidence="8">DSM 26922</strain>
    </source>
</reference>
<feature type="transmembrane region" description="Helical" evidence="6">
    <location>
        <begin position="49"/>
        <end position="76"/>
    </location>
</feature>
<dbReference type="PANTHER" id="PTHR33529:SF6">
    <property type="entry name" value="YJGP_YJGQ FAMILY PERMEASE"/>
    <property type="match status" value="1"/>
</dbReference>
<evidence type="ECO:0000256" key="3">
    <source>
        <dbReference type="ARBA" id="ARBA00022692"/>
    </source>
</evidence>
<dbReference type="NCBIfam" id="TIGR04407">
    <property type="entry name" value="LptF_YjgP"/>
    <property type="match status" value="1"/>
</dbReference>
<comment type="subcellular location">
    <subcellularLocation>
        <location evidence="1">Cell membrane</location>
        <topology evidence="1">Multi-pass membrane protein</topology>
    </subcellularLocation>
</comment>
<dbReference type="Proteomes" id="UP000199441">
    <property type="component" value="Unassembled WGS sequence"/>
</dbReference>
<name>A0A1H2XMH7_9RHOB</name>
<protein>
    <submittedName>
        <fullName evidence="7">Lipopolysaccharide export system permease protein</fullName>
    </submittedName>
</protein>
<dbReference type="AlphaFoldDB" id="A0A1H2XMH7"/>
<sequence length="375" mass="40904">MARFDRYMLSQLLVLFGFFSLVLVSVYWVNRAIGLFDQLISDGQSALVFLEFTLLTLPYVILIVLPISAFVAAVYVTNRLSADSEMVVLNTAGASALRIGRPVIFFGLIVALLVAVLAHFLVPAARSELAGRSQEISKDITAQFLKEGQFLHPTGEISVYIRNITDLGELEELFLEDSRDPEAVVTYTAKSAFLVRGDTGPRLVMRDGLAQTFRPDTGRLSTVAFADFAYDIGALIKSGGTRNRDLRELSTPVLLSPTAEDLASASGELADFLFEAHDRFAKSLLAIIVPLMGFATLMLGGFSRFGVWRQVVIAVVLIILVQLVSNVAEEAARKDAALFWLAYSGPFVGALIATALLYSTSMRRLRGRTPKGIPA</sequence>
<dbReference type="GO" id="GO:0043190">
    <property type="term" value="C:ATP-binding cassette (ABC) transporter complex"/>
    <property type="evidence" value="ECO:0007669"/>
    <property type="project" value="InterPro"/>
</dbReference>
<keyword evidence="3 6" id="KW-0812">Transmembrane</keyword>
<dbReference type="STRING" id="670155.SAMN04488001_2047"/>
<dbReference type="RefSeq" id="WP_089946828.1">
    <property type="nucleotide sequence ID" value="NZ_FNOI01000003.1"/>
</dbReference>
<dbReference type="PANTHER" id="PTHR33529">
    <property type="entry name" value="SLR0882 PROTEIN-RELATED"/>
    <property type="match status" value="1"/>
</dbReference>
<evidence type="ECO:0000313" key="7">
    <source>
        <dbReference type="EMBL" id="SDW94092.1"/>
    </source>
</evidence>
<dbReference type="EMBL" id="FNOI01000003">
    <property type="protein sequence ID" value="SDW94092.1"/>
    <property type="molecule type" value="Genomic_DNA"/>
</dbReference>
<accession>A0A1H2XMH7</accession>
<evidence type="ECO:0000256" key="5">
    <source>
        <dbReference type="ARBA" id="ARBA00023136"/>
    </source>
</evidence>
<keyword evidence="8" id="KW-1185">Reference proteome</keyword>
<evidence type="ECO:0000256" key="1">
    <source>
        <dbReference type="ARBA" id="ARBA00004651"/>
    </source>
</evidence>